<dbReference type="EMBL" id="NHTK01000309">
    <property type="protein sequence ID" value="PPR07899.1"/>
    <property type="molecule type" value="Genomic_DNA"/>
</dbReference>
<feature type="compositionally biased region" description="Polar residues" evidence="1">
    <location>
        <begin position="73"/>
        <end position="92"/>
    </location>
</feature>
<protein>
    <submittedName>
        <fullName evidence="2">Uncharacterized protein</fullName>
    </submittedName>
</protein>
<organism evidence="2 3">
    <name type="scientific">Panaeolus cyanescens</name>
    <dbReference type="NCBI Taxonomy" id="181874"/>
    <lineage>
        <taxon>Eukaryota</taxon>
        <taxon>Fungi</taxon>
        <taxon>Dikarya</taxon>
        <taxon>Basidiomycota</taxon>
        <taxon>Agaricomycotina</taxon>
        <taxon>Agaricomycetes</taxon>
        <taxon>Agaricomycetidae</taxon>
        <taxon>Agaricales</taxon>
        <taxon>Agaricineae</taxon>
        <taxon>Galeropsidaceae</taxon>
        <taxon>Panaeolus</taxon>
    </lineage>
</organism>
<dbReference type="OrthoDB" id="3211402at2759"/>
<sequence>MINEAEKDENRNIAIGKDKDNKTNAEAKTQVFKRIAKAVIPEVFKIDPESAGKRASAKWDSIRKVYCEQSARLHQTGNGIQPDSSLPSTSPDQVDDHREFPDCFIPPEGPDTGTTDRARNLWEDIVRQYPYFPALHRLLSSRPNQNPPAITTGVGPHGHRTVYYQAPEGYVGAGQVVDDSAIDPVLLAQSHDASQSPPSAASQTEDAPPSTSASQASQAPSSTVSDVGVYGSSKLNDAVKKAHATIKPISNTTNKRPHSQIEDTITRLSERSFAIIEARHKEELRDKRRRLLLEERTLLLREMEMGLVSKAHSKKAYKTMMKGYGEVLSSPPGSSPARPSSVLSSPIRTSDASLPDPFSDN</sequence>
<feature type="compositionally biased region" description="Low complexity" evidence="1">
    <location>
        <begin position="329"/>
        <end position="346"/>
    </location>
</feature>
<feature type="region of interest" description="Disordered" evidence="1">
    <location>
        <begin position="1"/>
        <end position="24"/>
    </location>
</feature>
<evidence type="ECO:0000313" key="3">
    <source>
        <dbReference type="Proteomes" id="UP000284842"/>
    </source>
</evidence>
<reference evidence="2 3" key="1">
    <citation type="journal article" date="2018" name="Evol. Lett.">
        <title>Horizontal gene cluster transfer increased hallucinogenic mushroom diversity.</title>
        <authorList>
            <person name="Reynolds H.T."/>
            <person name="Vijayakumar V."/>
            <person name="Gluck-Thaler E."/>
            <person name="Korotkin H.B."/>
            <person name="Matheny P.B."/>
            <person name="Slot J.C."/>
        </authorList>
    </citation>
    <scope>NUCLEOTIDE SEQUENCE [LARGE SCALE GENOMIC DNA]</scope>
    <source>
        <strain evidence="2 3">2629</strain>
    </source>
</reference>
<evidence type="ECO:0000313" key="2">
    <source>
        <dbReference type="EMBL" id="PPR07899.1"/>
    </source>
</evidence>
<feature type="region of interest" description="Disordered" evidence="1">
    <location>
        <begin position="73"/>
        <end position="95"/>
    </location>
</feature>
<accession>A0A409YY43</accession>
<dbReference type="InParanoid" id="A0A409YY43"/>
<comment type="caution">
    <text evidence="2">The sequence shown here is derived from an EMBL/GenBank/DDBJ whole genome shotgun (WGS) entry which is preliminary data.</text>
</comment>
<feature type="compositionally biased region" description="Low complexity" evidence="1">
    <location>
        <begin position="190"/>
        <end position="223"/>
    </location>
</feature>
<keyword evidence="3" id="KW-1185">Reference proteome</keyword>
<dbReference type="Proteomes" id="UP000284842">
    <property type="component" value="Unassembled WGS sequence"/>
</dbReference>
<gene>
    <name evidence="2" type="ORF">CVT24_002830</name>
</gene>
<feature type="region of interest" description="Disordered" evidence="1">
    <location>
        <begin position="324"/>
        <end position="361"/>
    </location>
</feature>
<proteinExistence type="predicted"/>
<name>A0A409YY43_9AGAR</name>
<evidence type="ECO:0000256" key="1">
    <source>
        <dbReference type="SAM" id="MobiDB-lite"/>
    </source>
</evidence>
<dbReference type="AlphaFoldDB" id="A0A409YY43"/>
<feature type="region of interest" description="Disordered" evidence="1">
    <location>
        <begin position="190"/>
        <end position="228"/>
    </location>
</feature>